<dbReference type="RefSeq" id="WP_066842104.1">
    <property type="nucleotide sequence ID" value="NZ_CP019602.1"/>
</dbReference>
<name>A0A1Z1F8A8_9SPHN</name>
<dbReference type="EMBL" id="CP019602">
    <property type="protein sequence ID" value="ARU14963.1"/>
    <property type="molecule type" value="Genomic_DNA"/>
</dbReference>
<evidence type="ECO:0000256" key="3">
    <source>
        <dbReference type="ARBA" id="ARBA00023125"/>
    </source>
</evidence>
<accession>A0A1Z1F8A8</accession>
<dbReference type="OrthoDB" id="9808620at2"/>
<dbReference type="Gene3D" id="1.10.10.10">
    <property type="entry name" value="Winged helix-like DNA-binding domain superfamily/Winged helix DNA-binding domain"/>
    <property type="match status" value="1"/>
</dbReference>
<keyword evidence="2" id="KW-0805">Transcription regulation</keyword>
<dbReference type="Pfam" id="PF00126">
    <property type="entry name" value="HTH_1"/>
    <property type="match status" value="1"/>
</dbReference>
<dbReference type="InterPro" id="IPR000847">
    <property type="entry name" value="LysR_HTH_N"/>
</dbReference>
<dbReference type="SUPFAM" id="SSF46785">
    <property type="entry name" value="Winged helix' DNA-binding domain"/>
    <property type="match status" value="1"/>
</dbReference>
<keyword evidence="4" id="KW-0804">Transcription</keyword>
<sequence>MRFSLRHLEIFVAIARAGSISVAAVELSMSQSAASTALIELERRYGRSLFDRAGKRLKINETGRSLLVPALELLARAEEIDGLLSGRTGPGPLHIGATQTIGNYVAPALINAYSERYEGCAITLEISNTAEIAAKIADFSLDLALVEGAHVHPDLVVKEWLHDELILICGVSHPLAGRQAWGIDDVLAGRWVVREKGSGTRQTLDTAMQPYLSRWRIGMELQQIEAILEMVAVSSLIGCVPRVAAQNLISQGRLVEIKVPELDLQRRFYIITHKSKYFTAGIRAFLDICEGA</sequence>
<dbReference type="PROSITE" id="PS50931">
    <property type="entry name" value="HTH_LYSR"/>
    <property type="match status" value="1"/>
</dbReference>
<dbReference type="STRING" id="450378.GCA_001661675_00145"/>
<dbReference type="PANTHER" id="PTHR30126">
    <property type="entry name" value="HTH-TYPE TRANSCRIPTIONAL REGULATOR"/>
    <property type="match status" value="1"/>
</dbReference>
<dbReference type="KEGG" id="cman:A9D14_00720"/>
<evidence type="ECO:0000259" key="5">
    <source>
        <dbReference type="PROSITE" id="PS50931"/>
    </source>
</evidence>
<dbReference type="Gene3D" id="3.40.190.290">
    <property type="match status" value="1"/>
</dbReference>
<dbReference type="InterPro" id="IPR005119">
    <property type="entry name" value="LysR_subst-bd"/>
</dbReference>
<reference evidence="6 7" key="1">
    <citation type="submission" date="2017-01" db="EMBL/GenBank/DDBJ databases">
        <title>Complete genome sequence of esterase-producing bacterium Croceicoccus marinus E4A9.</title>
        <authorList>
            <person name="Wu Y.-H."/>
            <person name="Cheng H."/>
            <person name="Xu L."/>
            <person name="Huo Y.-Y."/>
            <person name="Wang C.-S."/>
            <person name="Xu X.-W."/>
        </authorList>
    </citation>
    <scope>NUCLEOTIDE SEQUENCE [LARGE SCALE GENOMIC DNA]</scope>
    <source>
        <strain evidence="6 7">E4A9</strain>
    </source>
</reference>
<protein>
    <recommendedName>
        <fullName evidence="5">HTH lysR-type domain-containing protein</fullName>
    </recommendedName>
</protein>
<dbReference type="Proteomes" id="UP000195807">
    <property type="component" value="Chromosome"/>
</dbReference>
<keyword evidence="7" id="KW-1185">Reference proteome</keyword>
<keyword evidence="3" id="KW-0238">DNA-binding</keyword>
<evidence type="ECO:0000256" key="4">
    <source>
        <dbReference type="ARBA" id="ARBA00023163"/>
    </source>
</evidence>
<proteinExistence type="inferred from homology"/>
<dbReference type="GO" id="GO:0000976">
    <property type="term" value="F:transcription cis-regulatory region binding"/>
    <property type="evidence" value="ECO:0007669"/>
    <property type="project" value="TreeGrafter"/>
</dbReference>
<feature type="domain" description="HTH lysR-type" evidence="5">
    <location>
        <begin position="3"/>
        <end position="60"/>
    </location>
</feature>
<evidence type="ECO:0000313" key="6">
    <source>
        <dbReference type="EMBL" id="ARU14963.1"/>
    </source>
</evidence>
<evidence type="ECO:0000313" key="7">
    <source>
        <dbReference type="Proteomes" id="UP000195807"/>
    </source>
</evidence>
<evidence type="ECO:0000256" key="1">
    <source>
        <dbReference type="ARBA" id="ARBA00009437"/>
    </source>
</evidence>
<evidence type="ECO:0000256" key="2">
    <source>
        <dbReference type="ARBA" id="ARBA00023015"/>
    </source>
</evidence>
<dbReference type="GO" id="GO:0003700">
    <property type="term" value="F:DNA-binding transcription factor activity"/>
    <property type="evidence" value="ECO:0007669"/>
    <property type="project" value="InterPro"/>
</dbReference>
<organism evidence="6 7">
    <name type="scientific">Croceicoccus marinus</name>
    <dbReference type="NCBI Taxonomy" id="450378"/>
    <lineage>
        <taxon>Bacteria</taxon>
        <taxon>Pseudomonadati</taxon>
        <taxon>Pseudomonadota</taxon>
        <taxon>Alphaproteobacteria</taxon>
        <taxon>Sphingomonadales</taxon>
        <taxon>Erythrobacteraceae</taxon>
        <taxon>Croceicoccus</taxon>
    </lineage>
</organism>
<dbReference type="PANTHER" id="PTHR30126:SF94">
    <property type="entry name" value="LYSR FAMILY TRANSCRIPTIONAL REGULATOR"/>
    <property type="match status" value="1"/>
</dbReference>
<gene>
    <name evidence="6" type="ORF">A9D14_00720</name>
</gene>
<dbReference type="InterPro" id="IPR036388">
    <property type="entry name" value="WH-like_DNA-bd_sf"/>
</dbReference>
<comment type="similarity">
    <text evidence="1">Belongs to the LysR transcriptional regulatory family.</text>
</comment>
<dbReference type="Pfam" id="PF03466">
    <property type="entry name" value="LysR_substrate"/>
    <property type="match status" value="1"/>
</dbReference>
<dbReference type="AlphaFoldDB" id="A0A1Z1F8A8"/>
<dbReference type="CDD" id="cd08420">
    <property type="entry name" value="PBP2_CysL_like"/>
    <property type="match status" value="1"/>
</dbReference>
<dbReference type="InterPro" id="IPR036390">
    <property type="entry name" value="WH_DNA-bd_sf"/>
</dbReference>
<dbReference type="SUPFAM" id="SSF53850">
    <property type="entry name" value="Periplasmic binding protein-like II"/>
    <property type="match status" value="1"/>
</dbReference>